<feature type="binding site" evidence="9">
    <location>
        <begin position="220"/>
        <end position="225"/>
    </location>
    <ligand>
        <name>ATP</name>
        <dbReference type="ChEBI" id="CHEBI:30616"/>
    </ligand>
</feature>
<keyword evidence="12" id="KW-1185">Reference proteome</keyword>
<sequence length="306" mass="32653">MRIAVIGSVMIDLVSYADKIPEAGETKEADDFFINCGGKGANQAIAAAKSGADVMMIAKVGDDMFGKTAMRNFSQYNVDTAYVTKVPGVGSGMAAILVDASAQNRILIYKGANLHLQPADIEKSAEALKKCSLLILQLEIPLETVCTAIEFAGANNIPILLNPAPACKELPVETACKCDFFVPNETELAILTGMPVSTDDEILAASEKLIKQGMKNVIVTMGEKGSLWMDAKHCEKIAPFKVVPVDTTGAGDAFIGSFAASYVEKRDIPLSMRRGSAFAAMSVMKKGAQISFPVKEELEDFIQADN</sequence>
<feature type="binding site" evidence="9">
    <location>
        <begin position="10"/>
        <end position="12"/>
    </location>
    <ligand>
        <name>substrate</name>
    </ligand>
</feature>
<feature type="site" description="Important for substrate specificity" evidence="9">
    <location>
        <position position="10"/>
    </location>
</feature>
<evidence type="ECO:0000256" key="3">
    <source>
        <dbReference type="ARBA" id="ARBA00022741"/>
    </source>
</evidence>
<protein>
    <recommendedName>
        <fullName evidence="9">Deoxyribokinase</fullName>
        <shortName evidence="9">dRK</shortName>
        <ecNumber evidence="9">2.7.1.229</ecNumber>
    </recommendedName>
    <alternativeName>
        <fullName evidence="9">ATP:2-deoxy-D-ribose 5-phosphotransferase</fullName>
    </alternativeName>
</protein>
<feature type="binding site" evidence="9">
    <location>
        <position position="282"/>
    </location>
    <ligand>
        <name>K(+)</name>
        <dbReference type="ChEBI" id="CHEBI:29103"/>
    </ligand>
</feature>
<evidence type="ECO:0000256" key="7">
    <source>
        <dbReference type="ARBA" id="ARBA00022958"/>
    </source>
</evidence>
<dbReference type="InterPro" id="IPR011611">
    <property type="entry name" value="PfkB_dom"/>
</dbReference>
<feature type="binding site" evidence="9">
    <location>
        <begin position="251"/>
        <end position="252"/>
    </location>
    <ligand>
        <name>ATP</name>
        <dbReference type="ChEBI" id="CHEBI:30616"/>
    </ligand>
</feature>
<feature type="binding site" evidence="9">
    <location>
        <position position="287"/>
    </location>
    <ligand>
        <name>K(+)</name>
        <dbReference type="ChEBI" id="CHEBI:29103"/>
    </ligand>
</feature>
<dbReference type="EC" id="2.7.1.229" evidence="9"/>
<keyword evidence="4 9" id="KW-0418">Kinase</keyword>
<dbReference type="InterPro" id="IPR002139">
    <property type="entry name" value="Ribo/fructo_kinase"/>
</dbReference>
<keyword evidence="1 9" id="KW-0808">Transferase</keyword>
<dbReference type="Pfam" id="PF00294">
    <property type="entry name" value="PfkB"/>
    <property type="match status" value="1"/>
</dbReference>
<dbReference type="Proteomes" id="UP001239167">
    <property type="component" value="Unassembled WGS sequence"/>
</dbReference>
<feature type="binding site" evidence="9">
    <location>
        <position position="285"/>
    </location>
    <ligand>
        <name>K(+)</name>
        <dbReference type="ChEBI" id="CHEBI:29103"/>
    </ligand>
</feature>
<feature type="binding site" evidence="9">
    <location>
        <position position="184"/>
    </location>
    <ligand>
        <name>ATP</name>
        <dbReference type="ChEBI" id="CHEBI:30616"/>
    </ligand>
</feature>
<proteinExistence type="inferred from homology"/>
<dbReference type="RefSeq" id="WP_307225268.1">
    <property type="nucleotide sequence ID" value="NZ_CP116940.1"/>
</dbReference>
<evidence type="ECO:0000259" key="10">
    <source>
        <dbReference type="Pfam" id="PF00294"/>
    </source>
</evidence>
<organism evidence="11 12">
    <name type="scientific">Pectinatus haikarae</name>
    <dbReference type="NCBI Taxonomy" id="349096"/>
    <lineage>
        <taxon>Bacteria</taxon>
        <taxon>Bacillati</taxon>
        <taxon>Bacillota</taxon>
        <taxon>Negativicutes</taxon>
        <taxon>Selenomonadales</taxon>
        <taxon>Selenomonadaceae</taxon>
        <taxon>Pectinatus</taxon>
    </lineage>
</organism>
<dbReference type="SUPFAM" id="SSF53613">
    <property type="entry name" value="Ribokinase-like"/>
    <property type="match status" value="1"/>
</dbReference>
<evidence type="ECO:0000256" key="8">
    <source>
        <dbReference type="ARBA" id="ARBA00023277"/>
    </source>
</evidence>
<comment type="function">
    <text evidence="9">Catalyzes the ATP-dependent phosphorylation of 2-deoxy-D-ribose to 2-deoxy-D-ribose 5-phosphate (dRib-5P), allowing the use of deoxyribose as the sole carbon source.</text>
</comment>
<comment type="catalytic activity">
    <reaction evidence="9">
        <text>2-deoxy-D-ribose + ATP = 2-deoxy-D-ribose 5-phosphate + ADP + H(+)</text>
        <dbReference type="Rhea" id="RHEA:30871"/>
        <dbReference type="ChEBI" id="CHEBI:15378"/>
        <dbReference type="ChEBI" id="CHEBI:30616"/>
        <dbReference type="ChEBI" id="CHEBI:62877"/>
        <dbReference type="ChEBI" id="CHEBI:90761"/>
        <dbReference type="ChEBI" id="CHEBI:456216"/>
        <dbReference type="EC" id="2.7.1.229"/>
    </reaction>
</comment>
<keyword evidence="5 9" id="KW-0067">ATP-binding</keyword>
<keyword evidence="9" id="KW-0963">Cytoplasm</keyword>
<keyword evidence="6 9" id="KW-0460">Magnesium</keyword>
<keyword evidence="2 9" id="KW-0479">Metal-binding</keyword>
<dbReference type="InterPro" id="IPR029056">
    <property type="entry name" value="Ribokinase-like"/>
</dbReference>
<comment type="cofactor">
    <cofactor evidence="9">
        <name>Mg(2+)</name>
        <dbReference type="ChEBI" id="CHEBI:18420"/>
    </cofactor>
</comment>
<dbReference type="PANTHER" id="PTHR10584:SF166">
    <property type="entry name" value="RIBOKINASE"/>
    <property type="match status" value="1"/>
</dbReference>
<evidence type="ECO:0000313" key="11">
    <source>
        <dbReference type="EMBL" id="MDQ0204992.1"/>
    </source>
</evidence>
<dbReference type="PRINTS" id="PR00990">
    <property type="entry name" value="RIBOKINASE"/>
</dbReference>
<evidence type="ECO:0000256" key="6">
    <source>
        <dbReference type="ARBA" id="ARBA00022842"/>
    </source>
</evidence>
<comment type="caution">
    <text evidence="11">The sequence shown here is derived from an EMBL/GenBank/DDBJ whole genome shotgun (WGS) entry which is preliminary data.</text>
</comment>
<dbReference type="EMBL" id="JAUSUE010000025">
    <property type="protein sequence ID" value="MDQ0204992.1"/>
    <property type="molecule type" value="Genomic_DNA"/>
</dbReference>
<name>A0ABT9YB16_9FIRM</name>
<feature type="domain" description="Carbohydrate kinase PfkB" evidence="10">
    <location>
        <begin position="2"/>
        <end position="293"/>
    </location>
</feature>
<accession>A0ABT9YB16</accession>
<comment type="subunit">
    <text evidence="9">Homodimer.</text>
</comment>
<dbReference type="HAMAP" id="MF_01987">
    <property type="entry name" value="Ribokinase"/>
    <property type="match status" value="1"/>
</dbReference>
<evidence type="ECO:0000256" key="4">
    <source>
        <dbReference type="ARBA" id="ARBA00022777"/>
    </source>
</evidence>
<dbReference type="CDD" id="cd01174">
    <property type="entry name" value="ribokinase"/>
    <property type="match status" value="1"/>
</dbReference>
<comment type="similarity">
    <text evidence="9">Belongs to the carbohydrate kinase PfkB family. Deoxyribokinase subfamily.</text>
</comment>
<keyword evidence="8 9" id="KW-0119">Carbohydrate metabolism</keyword>
<keyword evidence="3 9" id="KW-0547">Nucleotide-binding</keyword>
<reference evidence="11 12" key="1">
    <citation type="submission" date="2023-07" db="EMBL/GenBank/DDBJ databases">
        <title>Genomic Encyclopedia of Type Strains, Phase IV (KMG-IV): sequencing the most valuable type-strain genomes for metagenomic binning, comparative biology and taxonomic classification.</title>
        <authorList>
            <person name="Goeker M."/>
        </authorList>
    </citation>
    <scope>NUCLEOTIDE SEQUENCE [LARGE SCALE GENOMIC DNA]</scope>
    <source>
        <strain evidence="11 12">DSM 16980</strain>
    </source>
</reference>
<dbReference type="InterPro" id="IPR011877">
    <property type="entry name" value="Ribokinase"/>
</dbReference>
<feature type="binding site" evidence="9">
    <location>
        <position position="139"/>
    </location>
    <ligand>
        <name>substrate</name>
    </ligand>
</feature>
<evidence type="ECO:0000256" key="1">
    <source>
        <dbReference type="ARBA" id="ARBA00022679"/>
    </source>
</evidence>
<keyword evidence="7 9" id="KW-0630">Potassium</keyword>
<comment type="caution">
    <text evidence="9">Lacks conserved residue(s) required for the propagation of feature annotation.</text>
</comment>
<evidence type="ECO:0000313" key="12">
    <source>
        <dbReference type="Proteomes" id="UP001239167"/>
    </source>
</evidence>
<gene>
    <name evidence="9" type="primary">deoK</name>
    <name evidence="11" type="ORF">J2S01_002729</name>
</gene>
<evidence type="ECO:0000256" key="9">
    <source>
        <dbReference type="HAMAP-Rule" id="MF_01987"/>
    </source>
</evidence>
<comment type="subcellular location">
    <subcellularLocation>
        <location evidence="9">Cytoplasm</location>
    </subcellularLocation>
</comment>
<feature type="binding site" evidence="9">
    <location>
        <position position="252"/>
    </location>
    <ligand>
        <name>substrate</name>
    </ligand>
</feature>
<feature type="active site" description="Proton acceptor" evidence="9">
    <location>
        <position position="252"/>
    </location>
</feature>
<dbReference type="GO" id="GO:0004747">
    <property type="term" value="F:ribokinase activity"/>
    <property type="evidence" value="ECO:0007669"/>
    <property type="project" value="UniProtKB-EC"/>
</dbReference>
<feature type="binding site" evidence="9">
    <location>
        <position position="248"/>
    </location>
    <ligand>
        <name>K(+)</name>
        <dbReference type="ChEBI" id="CHEBI:29103"/>
    </ligand>
</feature>
<feature type="binding site" evidence="9">
    <location>
        <begin position="38"/>
        <end position="42"/>
    </location>
    <ligand>
        <name>substrate</name>
    </ligand>
</feature>
<dbReference type="NCBIfam" id="TIGR02152">
    <property type="entry name" value="D_ribokin_bact"/>
    <property type="match status" value="1"/>
</dbReference>
<evidence type="ECO:0000256" key="5">
    <source>
        <dbReference type="ARBA" id="ARBA00022840"/>
    </source>
</evidence>
<evidence type="ECO:0000256" key="2">
    <source>
        <dbReference type="ARBA" id="ARBA00022723"/>
    </source>
</evidence>
<feature type="binding site" evidence="9">
    <location>
        <position position="246"/>
    </location>
    <ligand>
        <name>K(+)</name>
        <dbReference type="ChEBI" id="CHEBI:29103"/>
    </ligand>
</feature>
<dbReference type="PANTHER" id="PTHR10584">
    <property type="entry name" value="SUGAR KINASE"/>
    <property type="match status" value="1"/>
</dbReference>
<feature type="binding site" evidence="9">
    <location>
        <position position="291"/>
    </location>
    <ligand>
        <name>K(+)</name>
        <dbReference type="ChEBI" id="CHEBI:29103"/>
    </ligand>
</feature>
<dbReference type="Gene3D" id="3.40.1190.20">
    <property type="match status" value="1"/>
</dbReference>